<accession>A0ABZ2FTE1</accession>
<reference evidence="1 2" key="1">
    <citation type="submission" date="2024-02" db="EMBL/GenBank/DDBJ databases">
        <title>The whole genome sequence of Pseudomonas benzopyrenica MLY92.</title>
        <authorList>
            <person name="Liu Y."/>
        </authorList>
    </citation>
    <scope>NUCLEOTIDE SEQUENCE [LARGE SCALE GENOMIC DNA]</scope>
    <source>
        <strain evidence="1 2">MLY92</strain>
    </source>
</reference>
<gene>
    <name evidence="1" type="ORF">V6W80_07385</name>
</gene>
<dbReference type="EMBL" id="CP145723">
    <property type="protein sequence ID" value="WWM68098.1"/>
    <property type="molecule type" value="Genomic_DNA"/>
</dbReference>
<sequence>MAINAELKAEILRRLYHSHPSGLGSEILDNHHGEDAVMDVLQDLQEHGLIHKGNVHVDAQGDRSLVLPIKLTSAGADAAKNAE</sequence>
<proteinExistence type="predicted"/>
<organism evidence="1 2">
    <name type="scientific">Pseudomonas benzopyrenica</name>
    <dbReference type="NCBI Taxonomy" id="2993566"/>
    <lineage>
        <taxon>Bacteria</taxon>
        <taxon>Pseudomonadati</taxon>
        <taxon>Pseudomonadota</taxon>
        <taxon>Gammaproteobacteria</taxon>
        <taxon>Pseudomonadales</taxon>
        <taxon>Pseudomonadaceae</taxon>
        <taxon>Pseudomonas</taxon>
    </lineage>
</organism>
<dbReference type="RefSeq" id="WP_082731546.1">
    <property type="nucleotide sequence ID" value="NZ_CP145723.1"/>
</dbReference>
<protein>
    <submittedName>
        <fullName evidence="1">Uncharacterized protein</fullName>
    </submittedName>
</protein>
<keyword evidence="2" id="KW-1185">Reference proteome</keyword>
<name>A0ABZ2FTE1_9PSED</name>
<evidence type="ECO:0000313" key="2">
    <source>
        <dbReference type="Proteomes" id="UP001372714"/>
    </source>
</evidence>
<evidence type="ECO:0000313" key="1">
    <source>
        <dbReference type="EMBL" id="WWM68098.1"/>
    </source>
</evidence>
<dbReference type="Proteomes" id="UP001372714">
    <property type="component" value="Chromosome"/>
</dbReference>